<dbReference type="AlphaFoldDB" id="A0A9P2TAX1"/>
<proteinExistence type="predicted"/>
<protein>
    <recommendedName>
        <fullName evidence="1">DUF397 domain-containing protein</fullName>
    </recommendedName>
</protein>
<organism evidence="2 3">
    <name type="scientific">Thermobifida fusca TM51</name>
    <dbReference type="NCBI Taxonomy" id="1169414"/>
    <lineage>
        <taxon>Bacteria</taxon>
        <taxon>Bacillati</taxon>
        <taxon>Actinomycetota</taxon>
        <taxon>Actinomycetes</taxon>
        <taxon>Streptosporangiales</taxon>
        <taxon>Nocardiopsidaceae</taxon>
        <taxon>Thermobifida</taxon>
    </lineage>
</organism>
<accession>A0A9P2TAX1</accession>
<feature type="domain" description="DUF397" evidence="1">
    <location>
        <begin position="6"/>
        <end position="57"/>
    </location>
</feature>
<dbReference type="InterPro" id="IPR007278">
    <property type="entry name" value="DUF397"/>
</dbReference>
<keyword evidence="3" id="KW-1185">Reference proteome</keyword>
<dbReference type="Proteomes" id="UP000014184">
    <property type="component" value="Unassembled WGS sequence"/>
</dbReference>
<evidence type="ECO:0000313" key="3">
    <source>
        <dbReference type="Proteomes" id="UP000014184"/>
    </source>
</evidence>
<evidence type="ECO:0000313" key="2">
    <source>
        <dbReference type="EMBL" id="EOR71859.1"/>
    </source>
</evidence>
<gene>
    <name evidence="2" type="ORF">TM51_05272</name>
</gene>
<dbReference type="RefSeq" id="WP_011291419.1">
    <property type="nucleotide sequence ID" value="NZ_AOSG01000025.1"/>
</dbReference>
<name>A0A9P2TAX1_THEFU</name>
<comment type="caution">
    <text evidence="2">The sequence shown here is derived from an EMBL/GenBank/DDBJ whole genome shotgun (WGS) entry which is preliminary data.</text>
</comment>
<evidence type="ECO:0000259" key="1">
    <source>
        <dbReference type="Pfam" id="PF04149"/>
    </source>
</evidence>
<reference evidence="2 3" key="1">
    <citation type="journal article" date="2013" name="Genome Announc.">
        <title>Draft Genome Sequence of the Lignocellulose Decomposer Thermobifida fusca Strain TM51.</title>
        <authorList>
            <person name="Toth A."/>
            <person name="Barna T."/>
            <person name="Nagy I."/>
            <person name="Horvath B."/>
            <person name="Nagy I."/>
            <person name="Tancsics A."/>
            <person name="Kriszt B."/>
            <person name="Baka E."/>
            <person name="Fekete C."/>
            <person name="Kukolya J."/>
        </authorList>
    </citation>
    <scope>NUCLEOTIDE SEQUENCE [LARGE SCALE GENOMIC DNA]</scope>
    <source>
        <strain evidence="2 3">TM51</strain>
    </source>
</reference>
<dbReference type="Pfam" id="PF04149">
    <property type="entry name" value="DUF397"/>
    <property type="match status" value="1"/>
</dbReference>
<dbReference type="EMBL" id="AOSG01000025">
    <property type="protein sequence ID" value="EOR71859.1"/>
    <property type="molecule type" value="Genomic_DNA"/>
</dbReference>
<sequence>MAEHQVWRKSSYSGVNNNCVEVSDLPNATAVRDSKHPEAVVLVFPATEWTSFLQVLKEKNI</sequence>